<name>A0A2P4EYZ4_9GAMM</name>
<reference evidence="3 4" key="1">
    <citation type="submission" date="2018-01" db="EMBL/GenBank/DDBJ databases">
        <title>Draft genome of the type strain Pseudomonas oceani DSM 100277 isolated from the deep water in Okinawa trough, northwestern Pacific Ocean.</title>
        <authorList>
            <person name="Gomila M."/>
            <person name="Mulet M."/>
            <person name="Garcia-Valdes E."/>
            <person name="Lalucat J."/>
        </authorList>
    </citation>
    <scope>NUCLEOTIDE SEQUENCE [LARGE SCALE GENOMIC DNA]</scope>
    <source>
        <strain evidence="3 4">DSM 100277</strain>
    </source>
</reference>
<feature type="region of interest" description="Disordered" evidence="2">
    <location>
        <begin position="233"/>
        <end position="258"/>
    </location>
</feature>
<sequence length="757" mass="82426">MSQDPKVVSIKPNLAARAAAGVSSLPAPLISVRDLTVGYLQSALGEMFDKADDNLFEMADKAGNNADQALFFEAMRNVRLQRHNVVKRTCDALALAAEQINTEAPSAAPAVTFELDTLSLVQPDELEETVAIDGMVNRVVSRNQTALAHLLMRVNSLAKKSLDERSNPFAPGALAEHFAEATKSLDLDIKVRLIIFKLYERYVFNGIDGLYESLNEAFISAGVMPDLRFSTAASSRRPAPAPGAGAGRGDSAESSRFAENSDQQEILGMFGDLIGKWRVASGDVALAGLTAPGGVPMGTSELLRVLSGVTADNFAGDAGQNGLRRHVQQLLHEQRVQSGGAKTVARVDDDVISLVSMLFDFILEDRELPAAVKALIARLQLPVLRVAIIDKTFFSRASHPARRLLNELSRATMGWNDHDDLRRDQLHGLLEQIVEQLLAEAEPDADMFDALYQRLTDFLRTEQRRAERVEQRTRDAEEGRARIKAARAEVAREMNKLLLGRTLPVTVVDLLRDTWSQVMQVIFLREGGESKAWRHALGTAKAMVHSVQSVDKAGVAMRLAQNRQIEAAVRDGLELLGLDAASIERHVQAIVLPQRAVLAAVAAATPPDVPSETEPAEVAAAEPATVVADELPVRVEAVRVEEPVLEQEPVEAPPETIDDLPSVGAQRWVESLGTGCWLQLVVAEGKAPQRCKLAAIISFSGKYIFVNRNGVKVAELSGQELAHGFDRGQVSLLDENQLFDRALESVIGNLRQLQART</sequence>
<dbReference type="AlphaFoldDB" id="A0A2P4EYZ4"/>
<dbReference type="RefSeq" id="WP_104737018.1">
    <property type="nucleotide sequence ID" value="NZ_BMHR01000004.1"/>
</dbReference>
<dbReference type="EMBL" id="PPSK01000002">
    <property type="protein sequence ID" value="POB05692.1"/>
    <property type="molecule type" value="Genomic_DNA"/>
</dbReference>
<dbReference type="Pfam" id="PF07793">
    <property type="entry name" value="DUF1631"/>
    <property type="match status" value="1"/>
</dbReference>
<protein>
    <submittedName>
        <fullName evidence="3">DUF1631 domain-containing protein</fullName>
    </submittedName>
</protein>
<accession>A0A2P4EYZ4</accession>
<evidence type="ECO:0000313" key="3">
    <source>
        <dbReference type="EMBL" id="POB05692.1"/>
    </source>
</evidence>
<dbReference type="InterPro" id="IPR012434">
    <property type="entry name" value="DUF1631"/>
</dbReference>
<feature type="coiled-coil region" evidence="1">
    <location>
        <begin position="452"/>
        <end position="496"/>
    </location>
</feature>
<comment type="caution">
    <text evidence="3">The sequence shown here is derived from an EMBL/GenBank/DDBJ whole genome shotgun (WGS) entry which is preliminary data.</text>
</comment>
<dbReference type="OrthoDB" id="6188167at2"/>
<proteinExistence type="predicted"/>
<keyword evidence="4" id="KW-1185">Reference proteome</keyword>
<evidence type="ECO:0000313" key="4">
    <source>
        <dbReference type="Proteomes" id="UP000243451"/>
    </source>
</evidence>
<gene>
    <name evidence="3" type="ORF">C1949_03100</name>
</gene>
<evidence type="ECO:0000256" key="2">
    <source>
        <dbReference type="SAM" id="MobiDB-lite"/>
    </source>
</evidence>
<organism evidence="3 4">
    <name type="scientific">Halopseudomonas oceani</name>
    <dbReference type="NCBI Taxonomy" id="1708783"/>
    <lineage>
        <taxon>Bacteria</taxon>
        <taxon>Pseudomonadati</taxon>
        <taxon>Pseudomonadota</taxon>
        <taxon>Gammaproteobacteria</taxon>
        <taxon>Pseudomonadales</taxon>
        <taxon>Pseudomonadaceae</taxon>
        <taxon>Halopseudomonas</taxon>
    </lineage>
</organism>
<dbReference type="Proteomes" id="UP000243451">
    <property type="component" value="Unassembled WGS sequence"/>
</dbReference>
<evidence type="ECO:0000256" key="1">
    <source>
        <dbReference type="SAM" id="Coils"/>
    </source>
</evidence>
<keyword evidence="1" id="KW-0175">Coiled coil</keyword>